<dbReference type="EMBL" id="CM045762">
    <property type="protein sequence ID" value="KAI8010785.1"/>
    <property type="molecule type" value="Genomic_DNA"/>
</dbReference>
<reference evidence="1 2" key="1">
    <citation type="journal article" date="2022" name="Plant J.">
        <title>Chromosome-level genome of Camellia lanceoleosa provides a valuable resource for understanding genome evolution and self-incompatibility.</title>
        <authorList>
            <person name="Gong W."/>
            <person name="Xiao S."/>
            <person name="Wang L."/>
            <person name="Liao Z."/>
            <person name="Chang Y."/>
            <person name="Mo W."/>
            <person name="Hu G."/>
            <person name="Li W."/>
            <person name="Zhao G."/>
            <person name="Zhu H."/>
            <person name="Hu X."/>
            <person name="Ji K."/>
            <person name="Xiang X."/>
            <person name="Song Q."/>
            <person name="Yuan D."/>
            <person name="Jin S."/>
            <person name="Zhang L."/>
        </authorList>
    </citation>
    <scope>NUCLEOTIDE SEQUENCE [LARGE SCALE GENOMIC DNA]</scope>
    <source>
        <strain evidence="1">SQ_2022a</strain>
    </source>
</reference>
<dbReference type="Proteomes" id="UP001060215">
    <property type="component" value="Chromosome 5"/>
</dbReference>
<organism evidence="1 2">
    <name type="scientific">Camellia lanceoleosa</name>
    <dbReference type="NCBI Taxonomy" id="1840588"/>
    <lineage>
        <taxon>Eukaryota</taxon>
        <taxon>Viridiplantae</taxon>
        <taxon>Streptophyta</taxon>
        <taxon>Embryophyta</taxon>
        <taxon>Tracheophyta</taxon>
        <taxon>Spermatophyta</taxon>
        <taxon>Magnoliopsida</taxon>
        <taxon>eudicotyledons</taxon>
        <taxon>Gunneridae</taxon>
        <taxon>Pentapetalae</taxon>
        <taxon>asterids</taxon>
        <taxon>Ericales</taxon>
        <taxon>Theaceae</taxon>
        <taxon>Camellia</taxon>
    </lineage>
</organism>
<accession>A0ACC0HEF5</accession>
<evidence type="ECO:0000313" key="1">
    <source>
        <dbReference type="EMBL" id="KAI8010785.1"/>
    </source>
</evidence>
<comment type="caution">
    <text evidence="1">The sequence shown here is derived from an EMBL/GenBank/DDBJ whole genome shotgun (WGS) entry which is preliminary data.</text>
</comment>
<gene>
    <name evidence="1" type="ORF">LOK49_LG06G00929</name>
</gene>
<keyword evidence="2" id="KW-1185">Reference proteome</keyword>
<name>A0ACC0HEF5_9ERIC</name>
<proteinExistence type="predicted"/>
<sequence length="100" mass="11152">MKQLLNMSAFFFVFTQASKSEDIPLAQIALSAFLVSIERSPAAQKVIVEKGLHLMREIAKYATKHKPVQEALANVLESLFTGDMHMSLEESQKWSGVLLS</sequence>
<evidence type="ECO:0000313" key="2">
    <source>
        <dbReference type="Proteomes" id="UP001060215"/>
    </source>
</evidence>
<protein>
    <submittedName>
        <fullName evidence="1">Uncharacterized protein</fullName>
    </submittedName>
</protein>